<keyword evidence="2" id="KW-1185">Reference proteome</keyword>
<dbReference type="AlphaFoldDB" id="A0A124HCL1"/>
<reference evidence="1 2" key="1">
    <citation type="submission" date="2015-10" db="EMBL/GenBank/DDBJ databases">
        <title>Draft genome sequence of Streptomyces cellostaticus DSM 40189, type strain for the species Streptomyces cellostaticus.</title>
        <authorList>
            <person name="Ruckert C."/>
            <person name="Winkler A."/>
            <person name="Kalinowski J."/>
            <person name="Kampfer P."/>
            <person name="Glaeser S."/>
        </authorList>
    </citation>
    <scope>NUCLEOTIDE SEQUENCE [LARGE SCALE GENOMIC DNA]</scope>
    <source>
        <strain evidence="1 2">DSM 40189</strain>
    </source>
</reference>
<dbReference type="Proteomes" id="UP000054241">
    <property type="component" value="Unassembled WGS sequence"/>
</dbReference>
<evidence type="ECO:0000313" key="1">
    <source>
        <dbReference type="EMBL" id="KUM94747.1"/>
    </source>
</evidence>
<accession>A0A124HCL1</accession>
<dbReference type="EMBL" id="LMWL01000035">
    <property type="protein sequence ID" value="KUM94747.1"/>
    <property type="molecule type" value="Genomic_DNA"/>
</dbReference>
<evidence type="ECO:0000313" key="2">
    <source>
        <dbReference type="Proteomes" id="UP000054241"/>
    </source>
</evidence>
<protein>
    <submittedName>
        <fullName evidence="1">Uncharacterized protein</fullName>
    </submittedName>
</protein>
<gene>
    <name evidence="1" type="ORF">AQI88_19960</name>
</gene>
<name>A0A124HCL1_9ACTN</name>
<organism evidence="1 2">
    <name type="scientific">Streptomyces cellostaticus</name>
    <dbReference type="NCBI Taxonomy" id="67285"/>
    <lineage>
        <taxon>Bacteria</taxon>
        <taxon>Bacillati</taxon>
        <taxon>Actinomycetota</taxon>
        <taxon>Actinomycetes</taxon>
        <taxon>Kitasatosporales</taxon>
        <taxon>Streptomycetaceae</taxon>
        <taxon>Streptomyces</taxon>
    </lineage>
</organism>
<sequence>MILVKARVNSPVPNRAAPQLVEVAPLGQQYVALLQTEALDRMRRDTHGLDVVRRDVAILDIGHS</sequence>
<proteinExistence type="predicted"/>
<comment type="caution">
    <text evidence="1">The sequence shown here is derived from an EMBL/GenBank/DDBJ whole genome shotgun (WGS) entry which is preliminary data.</text>
</comment>